<organism evidence="10 11">
    <name type="scientific">Brenneria corticis</name>
    <dbReference type="NCBI Taxonomy" id="2173106"/>
    <lineage>
        <taxon>Bacteria</taxon>
        <taxon>Pseudomonadati</taxon>
        <taxon>Pseudomonadota</taxon>
        <taxon>Gammaproteobacteria</taxon>
        <taxon>Enterobacterales</taxon>
        <taxon>Pectobacteriaceae</taxon>
        <taxon>Brenneria</taxon>
    </lineage>
</organism>
<evidence type="ECO:0000256" key="7">
    <source>
        <dbReference type="ARBA" id="ARBA00023136"/>
    </source>
</evidence>
<feature type="transmembrane region" description="Helical" evidence="8">
    <location>
        <begin position="25"/>
        <end position="43"/>
    </location>
</feature>
<dbReference type="Proteomes" id="UP000296159">
    <property type="component" value="Unassembled WGS sequence"/>
</dbReference>
<evidence type="ECO:0000259" key="9">
    <source>
        <dbReference type="PROSITE" id="PS50928"/>
    </source>
</evidence>
<dbReference type="Gene3D" id="1.10.3720.10">
    <property type="entry name" value="MetI-like"/>
    <property type="match status" value="1"/>
</dbReference>
<proteinExistence type="inferred from homology"/>
<dbReference type="Pfam" id="PF00528">
    <property type="entry name" value="BPD_transp_1"/>
    <property type="match status" value="1"/>
</dbReference>
<protein>
    <recommendedName>
        <fullName evidence="9">ABC transmembrane type-1 domain-containing protein</fullName>
    </recommendedName>
</protein>
<keyword evidence="11" id="KW-1185">Reference proteome</keyword>
<keyword evidence="6 8" id="KW-1133">Transmembrane helix</keyword>
<reference evidence="10 11" key="1">
    <citation type="submission" date="2018-04" db="EMBL/GenBank/DDBJ databases">
        <title>Brenneria corticis sp.nov.</title>
        <authorList>
            <person name="Li Y."/>
        </authorList>
    </citation>
    <scope>NUCLEOTIDE SEQUENCE [LARGE SCALE GENOMIC DNA]</scope>
    <source>
        <strain evidence="10 11">CFCC 11842</strain>
    </source>
</reference>
<evidence type="ECO:0000256" key="6">
    <source>
        <dbReference type="ARBA" id="ARBA00022989"/>
    </source>
</evidence>
<dbReference type="GO" id="GO:0005886">
    <property type="term" value="C:plasma membrane"/>
    <property type="evidence" value="ECO:0007669"/>
    <property type="project" value="UniProtKB-SubCell"/>
</dbReference>
<evidence type="ECO:0000256" key="4">
    <source>
        <dbReference type="ARBA" id="ARBA00022519"/>
    </source>
</evidence>
<evidence type="ECO:0000313" key="10">
    <source>
        <dbReference type="EMBL" id="PWC19537.1"/>
    </source>
</evidence>
<accession>A0A2U1UD49</accession>
<keyword evidence="2 8" id="KW-0813">Transport</keyword>
<evidence type="ECO:0000313" key="11">
    <source>
        <dbReference type="Proteomes" id="UP000296159"/>
    </source>
</evidence>
<dbReference type="SUPFAM" id="SSF161098">
    <property type="entry name" value="MetI-like"/>
    <property type="match status" value="1"/>
</dbReference>
<keyword evidence="3" id="KW-1003">Cell membrane</keyword>
<keyword evidence="4" id="KW-0997">Cell inner membrane</keyword>
<dbReference type="CDD" id="cd06261">
    <property type="entry name" value="TM_PBP2"/>
    <property type="match status" value="1"/>
</dbReference>
<comment type="similarity">
    <text evidence="8">Belongs to the binding-protein-dependent transport system permease family.</text>
</comment>
<keyword evidence="7 8" id="KW-0472">Membrane</keyword>
<dbReference type="InterPro" id="IPR035906">
    <property type="entry name" value="MetI-like_sf"/>
</dbReference>
<feature type="transmembrane region" description="Helical" evidence="8">
    <location>
        <begin position="75"/>
        <end position="100"/>
    </location>
</feature>
<evidence type="ECO:0000256" key="2">
    <source>
        <dbReference type="ARBA" id="ARBA00022448"/>
    </source>
</evidence>
<evidence type="ECO:0000256" key="1">
    <source>
        <dbReference type="ARBA" id="ARBA00004429"/>
    </source>
</evidence>
<dbReference type="RefSeq" id="WP_136164605.1">
    <property type="nucleotide sequence ID" value="NZ_KZ819071.1"/>
</dbReference>
<dbReference type="PANTHER" id="PTHR30151">
    <property type="entry name" value="ALKANE SULFONATE ABC TRANSPORTER-RELATED, MEMBRANE SUBUNIT"/>
    <property type="match status" value="1"/>
</dbReference>
<dbReference type="AlphaFoldDB" id="A0A2U1UD49"/>
<dbReference type="InterPro" id="IPR000515">
    <property type="entry name" value="MetI-like"/>
</dbReference>
<feature type="transmembrane region" description="Helical" evidence="8">
    <location>
        <begin position="134"/>
        <end position="151"/>
    </location>
</feature>
<dbReference type="PROSITE" id="PS50928">
    <property type="entry name" value="ABC_TM1"/>
    <property type="match status" value="1"/>
</dbReference>
<evidence type="ECO:0000256" key="3">
    <source>
        <dbReference type="ARBA" id="ARBA00022475"/>
    </source>
</evidence>
<comment type="caution">
    <text evidence="10">The sequence shown here is derived from an EMBL/GenBank/DDBJ whole genome shotgun (WGS) entry which is preliminary data.</text>
</comment>
<dbReference type="PANTHER" id="PTHR30151:SF0">
    <property type="entry name" value="ABC TRANSPORTER PERMEASE PROTEIN MJ0413-RELATED"/>
    <property type="match status" value="1"/>
</dbReference>
<feature type="transmembrane region" description="Helical" evidence="8">
    <location>
        <begin position="112"/>
        <end position="128"/>
    </location>
</feature>
<gene>
    <name evidence="10" type="ORF">DDT56_00760</name>
</gene>
<evidence type="ECO:0000256" key="5">
    <source>
        <dbReference type="ARBA" id="ARBA00022692"/>
    </source>
</evidence>
<name>A0A2U1UD49_9GAMM</name>
<dbReference type="EMBL" id="QDKH01000001">
    <property type="protein sequence ID" value="PWC19537.1"/>
    <property type="molecule type" value="Genomic_DNA"/>
</dbReference>
<feature type="transmembrane region" description="Helical" evidence="8">
    <location>
        <begin position="233"/>
        <end position="251"/>
    </location>
</feature>
<feature type="transmembrane region" description="Helical" evidence="8">
    <location>
        <begin position="204"/>
        <end position="221"/>
    </location>
</feature>
<feature type="domain" description="ABC transmembrane type-1" evidence="9">
    <location>
        <begin position="75"/>
        <end position="251"/>
    </location>
</feature>
<dbReference type="GO" id="GO:0055085">
    <property type="term" value="P:transmembrane transport"/>
    <property type="evidence" value="ECO:0007669"/>
    <property type="project" value="InterPro"/>
</dbReference>
<evidence type="ECO:0000256" key="8">
    <source>
        <dbReference type="RuleBase" id="RU363032"/>
    </source>
</evidence>
<keyword evidence="5 8" id="KW-0812">Transmembrane</keyword>
<comment type="subcellular location">
    <subcellularLocation>
        <location evidence="1">Cell inner membrane</location>
        <topology evidence="1">Multi-pass membrane protein</topology>
    </subcellularLocation>
    <subcellularLocation>
        <location evidence="8">Cell membrane</location>
        <topology evidence="8">Multi-pass membrane protein</topology>
    </subcellularLocation>
</comment>
<sequence>MDHTQTESVHIEPPKKRRVKRRYEGFIAIILLIVVWETAAQYLPPILFPSLTEVAVRFIQMFHDDVLIHTTLLTYARILVAVIFSFIVCSAAGILAGLYAPVDHFLSPLIQIKQGVPSLCWIIFSIIWFKDVEIRNVFIVFISTLPSLYYLSRDGVRAIPTDLWEMVRAWRPTRLQLIFKLLLPSILPNLVTGLRVNIGTGARVVVFAELLGGVSGVGYQLRIAEEQFLMDQVLAWTVVLVFWILVCDNLLKIFENKMLRARGSKG</sequence>